<reference evidence="2" key="2">
    <citation type="submission" date="2020-09" db="EMBL/GenBank/DDBJ databases">
        <authorList>
            <person name="Sun Q."/>
            <person name="Ohkuma M."/>
        </authorList>
    </citation>
    <scope>NUCLEOTIDE SEQUENCE</scope>
    <source>
        <strain evidence="2">JCM 3172</strain>
    </source>
</reference>
<dbReference type="RefSeq" id="WP_189204914.1">
    <property type="nucleotide sequence ID" value="NZ_BMQQ01000035.1"/>
</dbReference>
<organism evidence="2 3">
    <name type="scientific">Streptomyces purpureus</name>
    <dbReference type="NCBI Taxonomy" id="1951"/>
    <lineage>
        <taxon>Bacteria</taxon>
        <taxon>Bacillati</taxon>
        <taxon>Actinomycetota</taxon>
        <taxon>Actinomycetes</taxon>
        <taxon>Kitasatosporales</taxon>
        <taxon>Streptomycetaceae</taxon>
        <taxon>Streptomyces</taxon>
    </lineage>
</organism>
<reference evidence="2" key="1">
    <citation type="journal article" date="2014" name="Int. J. Syst. Evol. Microbiol.">
        <title>Complete genome sequence of Corynebacterium casei LMG S-19264T (=DSM 44701T), isolated from a smear-ripened cheese.</title>
        <authorList>
            <consortium name="US DOE Joint Genome Institute (JGI-PGF)"/>
            <person name="Walter F."/>
            <person name="Albersmeier A."/>
            <person name="Kalinowski J."/>
            <person name="Ruckert C."/>
        </authorList>
    </citation>
    <scope>NUCLEOTIDE SEQUENCE</scope>
    <source>
        <strain evidence="2">JCM 3172</strain>
    </source>
</reference>
<dbReference type="PANTHER" id="PTHR33490:SF3">
    <property type="entry name" value="CONSERVED INTEGRAL MEMBRANE PROTEIN"/>
    <property type="match status" value="1"/>
</dbReference>
<gene>
    <name evidence="2" type="ORF">GCM10014713_61500</name>
</gene>
<accession>A0A918HHS3</accession>
<dbReference type="Proteomes" id="UP000619486">
    <property type="component" value="Unassembled WGS sequence"/>
</dbReference>
<dbReference type="EMBL" id="BMQQ01000035">
    <property type="protein sequence ID" value="GGT59767.1"/>
    <property type="molecule type" value="Genomic_DNA"/>
</dbReference>
<dbReference type="AlphaFoldDB" id="A0A918HHS3"/>
<proteinExistence type="predicted"/>
<feature type="domain" description="Transglutaminase-like" evidence="1">
    <location>
        <begin position="29"/>
        <end position="136"/>
    </location>
</feature>
<dbReference type="PANTHER" id="PTHR33490">
    <property type="entry name" value="BLR5614 PROTEIN-RELATED"/>
    <property type="match status" value="1"/>
</dbReference>
<comment type="caution">
    <text evidence="2">The sequence shown here is derived from an EMBL/GenBank/DDBJ whole genome shotgun (WGS) entry which is preliminary data.</text>
</comment>
<dbReference type="Pfam" id="PF01841">
    <property type="entry name" value="Transglut_core"/>
    <property type="match status" value="1"/>
</dbReference>
<evidence type="ECO:0000259" key="1">
    <source>
        <dbReference type="Pfam" id="PF01841"/>
    </source>
</evidence>
<dbReference type="Gene3D" id="3.10.620.30">
    <property type="match status" value="1"/>
</dbReference>
<dbReference type="InterPro" id="IPR038765">
    <property type="entry name" value="Papain-like_cys_pep_sf"/>
</dbReference>
<sequence>MELIQSAPELSGYLAADEAVDHHHPVVRETAARLRAEHSDAYSYAKAAFEFVRDAIPHSQDSGDLRVTWRASDVLRLGTGICYAKSIALVALLRAASIPAGLCYQRLADDDGGNPVVHGLIALKLPGEEAWVRQDPRGNRPGIDAQFSLDRERLAFPVRPESNEVDYPVLYAEPHPVVLAALKAAPDRPYLWKTLPTEL</sequence>
<evidence type="ECO:0000313" key="2">
    <source>
        <dbReference type="EMBL" id="GGT59767.1"/>
    </source>
</evidence>
<dbReference type="SUPFAM" id="SSF54001">
    <property type="entry name" value="Cysteine proteinases"/>
    <property type="match status" value="1"/>
</dbReference>
<dbReference type="InterPro" id="IPR002931">
    <property type="entry name" value="Transglutaminase-like"/>
</dbReference>
<evidence type="ECO:0000313" key="3">
    <source>
        <dbReference type="Proteomes" id="UP000619486"/>
    </source>
</evidence>
<protein>
    <submittedName>
        <fullName evidence="2">Transglutaminase</fullName>
    </submittedName>
</protein>
<name>A0A918HHS3_9ACTN</name>
<keyword evidence="3" id="KW-1185">Reference proteome</keyword>